<feature type="region of interest" description="Disordered" evidence="1">
    <location>
        <begin position="187"/>
        <end position="269"/>
    </location>
</feature>
<proteinExistence type="predicted"/>
<feature type="compositionally biased region" description="Basic and acidic residues" evidence="1">
    <location>
        <begin position="197"/>
        <end position="211"/>
    </location>
</feature>
<name>A0A068Q8C9_9BURK</name>
<gene>
    <name evidence="2" type="primary">recA</name>
</gene>
<feature type="non-terminal residue" evidence="2">
    <location>
        <position position="269"/>
    </location>
</feature>
<feature type="compositionally biased region" description="Basic and acidic residues" evidence="1">
    <location>
        <begin position="240"/>
        <end position="269"/>
    </location>
</feature>
<feature type="region of interest" description="Disordered" evidence="1">
    <location>
        <begin position="75"/>
        <end position="167"/>
    </location>
</feature>
<sequence length="269" mass="30622">ARSKGHSGGFHRFARPGHRTWRRWPAARPRGRDLRAGILGQDHADAAGGGRDAEAGRHLRLYRCRARTGRQLRFQARRQCRRPADLAARHRRAGPGNHRRAGAFGFDRPDHHRLGGRTGAQGRNRRRNGRFAARPAGPPDEPGAAQADRHHQAHQLPGDLHQPDPHEDRRDVRLARNHHRRQCAEVLRLGAPGHPPHRLDQEGRRRDRQRDQGQGGQEQGLAAVPRGLLRHPLRPGHLAPGRDHRPGRGCQDRREVRRLVQLQRREDRP</sequence>
<dbReference type="AlphaFoldDB" id="A0A068Q8C9"/>
<protein>
    <submittedName>
        <fullName evidence="2">Recombinase A</fullName>
    </submittedName>
</protein>
<dbReference type="EMBL" id="HE864399">
    <property type="protein sequence ID" value="CCI84241.1"/>
    <property type="molecule type" value="Genomic_DNA"/>
</dbReference>
<reference evidence="2" key="1">
    <citation type="journal article" date="2014" name="Environ. Microbiol.">
        <title>The geographical patterns of symbiont diversity in the invasive legume Mimosa pudica can be explained by the competitiveness of its symbionts and by the host genotype.</title>
        <authorList>
            <person name="Melkonian R."/>
            <person name="Moulin L."/>
            <person name="Bena G."/>
            <person name="Tisseyre P."/>
            <person name="Chaintreuil C."/>
            <person name="Heulin K."/>
            <person name="Rezkallah N."/>
            <person name="Klonowska A."/>
            <person name="Gonzalez S."/>
            <person name="Simon M."/>
            <person name="Chen W.M."/>
            <person name="James E.K."/>
            <person name="Laguerre G."/>
        </authorList>
    </citation>
    <scope>NUCLEOTIDE SEQUENCE</scope>
    <source>
        <strain evidence="2">TJ37</strain>
    </source>
</reference>
<feature type="compositionally biased region" description="Basic residues" evidence="1">
    <location>
        <begin position="89"/>
        <end position="101"/>
    </location>
</feature>
<organism evidence="2">
    <name type="scientific">Cupriavidus taiwanensis</name>
    <dbReference type="NCBI Taxonomy" id="164546"/>
    <lineage>
        <taxon>Bacteria</taxon>
        <taxon>Pseudomonadati</taxon>
        <taxon>Pseudomonadota</taxon>
        <taxon>Betaproteobacteria</taxon>
        <taxon>Burkholderiales</taxon>
        <taxon>Burkholderiaceae</taxon>
        <taxon>Cupriavidus</taxon>
    </lineage>
</organism>
<evidence type="ECO:0000313" key="2">
    <source>
        <dbReference type="EMBL" id="CCI84241.1"/>
    </source>
</evidence>
<accession>A0A068Q8C9</accession>
<feature type="non-terminal residue" evidence="2">
    <location>
        <position position="1"/>
    </location>
</feature>
<evidence type="ECO:0000256" key="1">
    <source>
        <dbReference type="SAM" id="MobiDB-lite"/>
    </source>
</evidence>